<feature type="domain" description="HTH marR-type" evidence="1">
    <location>
        <begin position="1"/>
        <end position="139"/>
    </location>
</feature>
<dbReference type="SMART" id="SM00347">
    <property type="entry name" value="HTH_MARR"/>
    <property type="match status" value="1"/>
</dbReference>
<protein>
    <submittedName>
        <fullName evidence="2">MarR family transcriptional regulator</fullName>
    </submittedName>
</protein>
<dbReference type="InterPro" id="IPR036390">
    <property type="entry name" value="WH_DNA-bd_sf"/>
</dbReference>
<dbReference type="InterPro" id="IPR036388">
    <property type="entry name" value="WH-like_DNA-bd_sf"/>
</dbReference>
<dbReference type="SUPFAM" id="SSF46785">
    <property type="entry name" value="Winged helix' DNA-binding domain"/>
    <property type="match status" value="1"/>
</dbReference>
<dbReference type="GO" id="GO:0003700">
    <property type="term" value="F:DNA-binding transcription factor activity"/>
    <property type="evidence" value="ECO:0007669"/>
    <property type="project" value="InterPro"/>
</dbReference>
<proteinExistence type="predicted"/>
<dbReference type="AlphaFoldDB" id="A0AAU7D7P7"/>
<dbReference type="PANTHER" id="PTHR33164:SF43">
    <property type="entry name" value="HTH-TYPE TRANSCRIPTIONAL REPRESSOR YETL"/>
    <property type="match status" value="1"/>
</dbReference>
<name>A0AAU7D7P7_9BACT</name>
<sequence>MRIESFLRQSPVFQIGVSARRLDAMLTRILRREGVTFFEALVLAAIFFEKKRGIKPSELAKTFHTTRGNVSHCISSLEAKGLVRRRVDPEDARAFQLTLQPAGKKRATRVVGILHLMQGQFEQIVGTSGLESMLARMFAVESLCSGLARSADEADKRPEINTEAPSIRE</sequence>
<dbReference type="PROSITE" id="PS50995">
    <property type="entry name" value="HTH_MARR_2"/>
    <property type="match status" value="1"/>
</dbReference>
<evidence type="ECO:0000313" key="2">
    <source>
        <dbReference type="EMBL" id="XBH14077.1"/>
    </source>
</evidence>
<dbReference type="InterPro" id="IPR000835">
    <property type="entry name" value="HTH_MarR-typ"/>
</dbReference>
<gene>
    <name evidence="2" type="ORF">P8936_02665</name>
</gene>
<dbReference type="PANTHER" id="PTHR33164">
    <property type="entry name" value="TRANSCRIPTIONAL REGULATOR, MARR FAMILY"/>
    <property type="match status" value="1"/>
</dbReference>
<dbReference type="Gene3D" id="1.10.10.10">
    <property type="entry name" value="Winged helix-like DNA-binding domain superfamily/Winged helix DNA-binding domain"/>
    <property type="match status" value="1"/>
</dbReference>
<reference evidence="2" key="1">
    <citation type="submission" date="2023-03" db="EMBL/GenBank/DDBJ databases">
        <title>Edaphobacter sp.</title>
        <authorList>
            <person name="Huber K.J."/>
            <person name="Papendorf J."/>
            <person name="Pilke C."/>
            <person name="Bunk B."/>
            <person name="Sproeer C."/>
            <person name="Pester M."/>
        </authorList>
    </citation>
    <scope>NUCLEOTIDE SEQUENCE</scope>
    <source>
        <strain evidence="2">DSM 109920</strain>
    </source>
</reference>
<dbReference type="RefSeq" id="WP_348269928.1">
    <property type="nucleotide sequence ID" value="NZ_CP121195.1"/>
</dbReference>
<accession>A0AAU7D7P7</accession>
<dbReference type="Pfam" id="PF01047">
    <property type="entry name" value="MarR"/>
    <property type="match status" value="1"/>
</dbReference>
<dbReference type="PRINTS" id="PR00598">
    <property type="entry name" value="HTHMARR"/>
</dbReference>
<organism evidence="2">
    <name type="scientific">Edaphobacter paludis</name>
    <dbReference type="NCBI Taxonomy" id="3035702"/>
    <lineage>
        <taxon>Bacteria</taxon>
        <taxon>Pseudomonadati</taxon>
        <taxon>Acidobacteriota</taxon>
        <taxon>Terriglobia</taxon>
        <taxon>Terriglobales</taxon>
        <taxon>Acidobacteriaceae</taxon>
        <taxon>Edaphobacter</taxon>
    </lineage>
</organism>
<evidence type="ECO:0000259" key="1">
    <source>
        <dbReference type="PROSITE" id="PS50995"/>
    </source>
</evidence>
<dbReference type="InterPro" id="IPR039422">
    <property type="entry name" value="MarR/SlyA-like"/>
</dbReference>
<dbReference type="GO" id="GO:0006950">
    <property type="term" value="P:response to stress"/>
    <property type="evidence" value="ECO:0007669"/>
    <property type="project" value="TreeGrafter"/>
</dbReference>
<dbReference type="EMBL" id="CP121195">
    <property type="protein sequence ID" value="XBH14077.1"/>
    <property type="molecule type" value="Genomic_DNA"/>
</dbReference>